<proteinExistence type="predicted"/>
<accession>A0ABN8Y3N7</accession>
<organism evidence="1 2">
    <name type="scientific">Rangifer tarandus platyrhynchus</name>
    <name type="common">Svalbard reindeer</name>
    <dbReference type="NCBI Taxonomy" id="3082113"/>
    <lineage>
        <taxon>Eukaryota</taxon>
        <taxon>Metazoa</taxon>
        <taxon>Chordata</taxon>
        <taxon>Craniata</taxon>
        <taxon>Vertebrata</taxon>
        <taxon>Euteleostomi</taxon>
        <taxon>Mammalia</taxon>
        <taxon>Eutheria</taxon>
        <taxon>Laurasiatheria</taxon>
        <taxon>Artiodactyla</taxon>
        <taxon>Ruminantia</taxon>
        <taxon>Pecora</taxon>
        <taxon>Cervidae</taxon>
        <taxon>Odocoileinae</taxon>
        <taxon>Rangifer</taxon>
    </lineage>
</organism>
<dbReference type="EMBL" id="OX459947">
    <property type="protein sequence ID" value="CAI9154456.1"/>
    <property type="molecule type" value="Genomic_DNA"/>
</dbReference>
<evidence type="ECO:0000313" key="2">
    <source>
        <dbReference type="Proteomes" id="UP001176941"/>
    </source>
</evidence>
<sequence>MQAARGEEPGSSVTTCISATCWLKATLHPEFPVSMAGREQTGALTVSTYTDVDVGVNLYSVTFMQQPQGGHIRPAVKLGGIRIHIPFLLTPDTF</sequence>
<name>A0ABN8Y3N7_RANTA</name>
<keyword evidence="2" id="KW-1185">Reference proteome</keyword>
<protein>
    <submittedName>
        <fullName evidence="1">Uncharacterized protein</fullName>
    </submittedName>
</protein>
<reference evidence="1" key="1">
    <citation type="submission" date="2023-04" db="EMBL/GenBank/DDBJ databases">
        <authorList>
            <consortium name="ELIXIR-Norway"/>
        </authorList>
    </citation>
    <scope>NUCLEOTIDE SEQUENCE [LARGE SCALE GENOMIC DNA]</scope>
</reference>
<evidence type="ECO:0000313" key="1">
    <source>
        <dbReference type="EMBL" id="CAI9154456.1"/>
    </source>
</evidence>
<dbReference type="Proteomes" id="UP001176941">
    <property type="component" value="Chromosome 11"/>
</dbReference>
<gene>
    <name evidence="1" type="ORF">MRATA1EN1_LOCUS3418</name>
</gene>